<dbReference type="Proteomes" id="UP000029221">
    <property type="component" value="Unassembled WGS sequence"/>
</dbReference>
<gene>
    <name evidence="2" type="ORF">JCM19294_2742</name>
</gene>
<keyword evidence="2" id="KW-0456">Lyase</keyword>
<proteinExistence type="predicted"/>
<dbReference type="Pfam" id="PF02602">
    <property type="entry name" value="HEM4"/>
    <property type="match status" value="1"/>
</dbReference>
<dbReference type="eggNOG" id="COG1587">
    <property type="taxonomic scope" value="Bacteria"/>
</dbReference>
<dbReference type="EC" id="4.2.1.75" evidence="2"/>
<dbReference type="EMBL" id="BBML01000001">
    <property type="protein sequence ID" value="GAK95960.1"/>
    <property type="molecule type" value="Genomic_DNA"/>
</dbReference>
<dbReference type="InterPro" id="IPR036108">
    <property type="entry name" value="4pyrrol_syn_uPrphyn_synt_sf"/>
</dbReference>
<dbReference type="AlphaFoldDB" id="A0A090PYX7"/>
<sequence length="75" mass="8157">MVKKSFSCTFDVVLCYSPRGVYAFAKANSTNTSTAICIGETTATAARNFFKTVIVAEEPSVAHVIKTVLKTYKND</sequence>
<evidence type="ECO:0000313" key="3">
    <source>
        <dbReference type="Proteomes" id="UP000029221"/>
    </source>
</evidence>
<keyword evidence="3" id="KW-1185">Reference proteome</keyword>
<dbReference type="STRING" id="319236.BST91_11080"/>
<protein>
    <submittedName>
        <fullName evidence="2">Uroporphyrinogen-III synthase</fullName>
        <ecNumber evidence="2">4.2.1.75</ecNumber>
    </submittedName>
</protein>
<evidence type="ECO:0000313" key="2">
    <source>
        <dbReference type="EMBL" id="GAK95960.1"/>
    </source>
</evidence>
<name>A0A090PYX7_9FLAO</name>
<reference evidence="2" key="1">
    <citation type="journal article" date="2014" name="Genome Announc.">
        <title>Draft Genome Sequences of Marine Flavobacterium Nonlabens Strains NR17, NR24, NR27, NR32, NR33, and Ara13.</title>
        <authorList>
            <person name="Nakanishi M."/>
            <person name="Meirelles P."/>
            <person name="Suzuki R."/>
            <person name="Takatani N."/>
            <person name="Mino S."/>
            <person name="Suda W."/>
            <person name="Oshima K."/>
            <person name="Hattori M."/>
            <person name="Ohkuma M."/>
            <person name="Hosokawa M."/>
            <person name="Miyashita K."/>
            <person name="Thompson F.L."/>
            <person name="Niwa A."/>
            <person name="Sawabe T."/>
            <person name="Sawabe T."/>
        </authorList>
    </citation>
    <scope>NUCLEOTIDE SEQUENCE [LARGE SCALE GENOMIC DNA]</scope>
    <source>
        <strain evidence="2">JCM 19294</strain>
    </source>
</reference>
<comment type="caution">
    <text evidence="2">The sequence shown here is derived from an EMBL/GenBank/DDBJ whole genome shotgun (WGS) entry which is preliminary data.</text>
</comment>
<accession>A0A090PYX7</accession>
<dbReference type="Gene3D" id="3.40.50.10090">
    <property type="match status" value="1"/>
</dbReference>
<dbReference type="GO" id="GO:0033014">
    <property type="term" value="P:tetrapyrrole biosynthetic process"/>
    <property type="evidence" value="ECO:0007669"/>
    <property type="project" value="InterPro"/>
</dbReference>
<evidence type="ECO:0000259" key="1">
    <source>
        <dbReference type="Pfam" id="PF02602"/>
    </source>
</evidence>
<dbReference type="SUPFAM" id="SSF69618">
    <property type="entry name" value="HemD-like"/>
    <property type="match status" value="1"/>
</dbReference>
<feature type="domain" description="Tetrapyrrole biosynthesis uroporphyrinogen III synthase" evidence="1">
    <location>
        <begin position="9"/>
        <end position="65"/>
    </location>
</feature>
<dbReference type="GO" id="GO:0004852">
    <property type="term" value="F:uroporphyrinogen-III synthase activity"/>
    <property type="evidence" value="ECO:0007669"/>
    <property type="project" value="UniProtKB-EC"/>
</dbReference>
<dbReference type="InterPro" id="IPR003754">
    <property type="entry name" value="4pyrrol_synth_uPrphyn_synth"/>
</dbReference>
<organism evidence="2 3">
    <name type="scientific">Nonlabens tegetincola</name>
    <dbReference type="NCBI Taxonomy" id="323273"/>
    <lineage>
        <taxon>Bacteria</taxon>
        <taxon>Pseudomonadati</taxon>
        <taxon>Bacteroidota</taxon>
        <taxon>Flavobacteriia</taxon>
        <taxon>Flavobacteriales</taxon>
        <taxon>Flavobacteriaceae</taxon>
        <taxon>Nonlabens</taxon>
    </lineage>
</organism>